<evidence type="ECO:0000256" key="4">
    <source>
        <dbReference type="ARBA" id="ARBA00022475"/>
    </source>
</evidence>
<dbReference type="Gene3D" id="1.20.1530.20">
    <property type="match status" value="1"/>
</dbReference>
<keyword evidence="12" id="KW-1185">Reference proteome</keyword>
<evidence type="ECO:0000256" key="1">
    <source>
        <dbReference type="ARBA" id="ARBA00004651"/>
    </source>
</evidence>
<evidence type="ECO:0000256" key="3">
    <source>
        <dbReference type="ARBA" id="ARBA00022448"/>
    </source>
</evidence>
<dbReference type="InterPro" id="IPR038770">
    <property type="entry name" value="Na+/solute_symporter_sf"/>
</dbReference>
<dbReference type="GO" id="GO:0005886">
    <property type="term" value="C:plasma membrane"/>
    <property type="evidence" value="ECO:0007669"/>
    <property type="project" value="UniProtKB-SubCell"/>
</dbReference>
<feature type="transmembrane region" description="Helical" evidence="8">
    <location>
        <begin position="281"/>
        <end position="301"/>
    </location>
</feature>
<organism evidence="10 11">
    <name type="scientific">Halopelagius longus</name>
    <dbReference type="NCBI Taxonomy" id="1236180"/>
    <lineage>
        <taxon>Archaea</taxon>
        <taxon>Methanobacteriati</taxon>
        <taxon>Methanobacteriota</taxon>
        <taxon>Stenosarchaea group</taxon>
        <taxon>Halobacteria</taxon>
        <taxon>Halobacteriales</taxon>
        <taxon>Haloferacaceae</taxon>
    </lineage>
</organism>
<evidence type="ECO:0000313" key="10">
    <source>
        <dbReference type="EMBL" id="SDR06934.1"/>
    </source>
</evidence>
<sequence length="302" mass="31293">MSVVLKLGYMLALLGVGLVAKSTGVVTESRRDRLTVFAFYVALPALVFSSTYAQPISEVVTPTLMLGLWAVMFLMIGVSLLVHRSVAGRGARSVAIVQSYHSNFGFLGLPLVASTFGPLTTAKASIILGVGSLTQVPVTVAVLVSINDADVAFRDELVEMFKTPVIPALVTGLLFSYFGLGVPSVVAAGLDAVASLALPVALVCVGASLSAETGSFDVRTVGSVVGLKVFLMPILALLVFSAMGSDWSTVQAGVTMLAAPTAVSTFVYATELGGDPRLASMNVFVTTVVSVGTLLAVLRFLL</sequence>
<dbReference type="Proteomes" id="UP000255421">
    <property type="component" value="Unassembled WGS sequence"/>
</dbReference>
<evidence type="ECO:0000313" key="11">
    <source>
        <dbReference type="Proteomes" id="UP000199289"/>
    </source>
</evidence>
<dbReference type="EMBL" id="FNKQ01000005">
    <property type="protein sequence ID" value="SDR06934.1"/>
    <property type="molecule type" value="Genomic_DNA"/>
</dbReference>
<evidence type="ECO:0000256" key="7">
    <source>
        <dbReference type="ARBA" id="ARBA00023136"/>
    </source>
</evidence>
<dbReference type="AlphaFoldDB" id="A0A1H1G142"/>
<feature type="transmembrane region" description="Helical" evidence="8">
    <location>
        <begin position="34"/>
        <end position="53"/>
    </location>
</feature>
<dbReference type="InterPro" id="IPR004776">
    <property type="entry name" value="Mem_transp_PIN-like"/>
</dbReference>
<evidence type="ECO:0000256" key="2">
    <source>
        <dbReference type="ARBA" id="ARBA00010145"/>
    </source>
</evidence>
<keyword evidence="3" id="KW-0813">Transport</keyword>
<evidence type="ECO:0000313" key="9">
    <source>
        <dbReference type="EMBL" id="RDI69905.1"/>
    </source>
</evidence>
<protein>
    <submittedName>
        <fullName evidence="9">AEC family transporter</fullName>
    </submittedName>
</protein>
<dbReference type="OrthoDB" id="270046at2157"/>
<feature type="transmembrane region" description="Helical" evidence="8">
    <location>
        <begin position="192"/>
        <end position="209"/>
    </location>
</feature>
<reference evidence="9 12" key="3">
    <citation type="submission" date="2018-07" db="EMBL/GenBank/DDBJ databases">
        <title>Genome sequence of extremly halophilic archaeon Halopelagius longus strain BC12-B1.</title>
        <authorList>
            <person name="Zhang X."/>
        </authorList>
    </citation>
    <scope>NUCLEOTIDE SEQUENCE [LARGE SCALE GENOMIC DNA]</scope>
    <source>
        <strain evidence="9 12">BC12-B1</strain>
    </source>
</reference>
<dbReference type="PANTHER" id="PTHR36838">
    <property type="entry name" value="AUXIN EFFLUX CARRIER FAMILY PROTEIN"/>
    <property type="match status" value="1"/>
</dbReference>
<evidence type="ECO:0000256" key="8">
    <source>
        <dbReference type="SAM" id="Phobius"/>
    </source>
</evidence>
<dbReference type="Proteomes" id="UP000199289">
    <property type="component" value="Unassembled WGS sequence"/>
</dbReference>
<evidence type="ECO:0000256" key="6">
    <source>
        <dbReference type="ARBA" id="ARBA00022989"/>
    </source>
</evidence>
<comment type="similarity">
    <text evidence="2">Belongs to the auxin efflux carrier (TC 2.A.69) family.</text>
</comment>
<proteinExistence type="inferred from homology"/>
<reference evidence="11" key="2">
    <citation type="submission" date="2016-10" db="EMBL/GenBank/DDBJ databases">
        <authorList>
            <person name="Varghese N."/>
            <person name="Submissions S."/>
        </authorList>
    </citation>
    <scope>NUCLEOTIDE SEQUENCE [LARGE SCALE GENOMIC DNA]</scope>
    <source>
        <strain evidence="11">CGMCC 1.12397</strain>
    </source>
</reference>
<evidence type="ECO:0000313" key="12">
    <source>
        <dbReference type="Proteomes" id="UP000255421"/>
    </source>
</evidence>
<dbReference type="PANTHER" id="PTHR36838:SF3">
    <property type="entry name" value="TRANSPORTER AUXIN EFFLUX CARRIER EC FAMILY"/>
    <property type="match status" value="1"/>
</dbReference>
<dbReference type="RefSeq" id="WP_092538948.1">
    <property type="nucleotide sequence ID" value="NZ_FNKQ01000005.1"/>
</dbReference>
<feature type="transmembrane region" description="Helical" evidence="8">
    <location>
        <begin position="125"/>
        <end position="144"/>
    </location>
</feature>
<gene>
    <name evidence="9" type="ORF">DWB78_17310</name>
    <name evidence="10" type="ORF">SAMN05216278_3453</name>
</gene>
<evidence type="ECO:0000256" key="5">
    <source>
        <dbReference type="ARBA" id="ARBA00022692"/>
    </source>
</evidence>
<feature type="transmembrane region" description="Helical" evidence="8">
    <location>
        <begin position="6"/>
        <end position="27"/>
    </location>
</feature>
<feature type="transmembrane region" description="Helical" evidence="8">
    <location>
        <begin position="221"/>
        <end position="243"/>
    </location>
</feature>
<keyword evidence="5 8" id="KW-0812">Transmembrane</keyword>
<accession>A0A1H1G142</accession>
<feature type="transmembrane region" description="Helical" evidence="8">
    <location>
        <begin position="59"/>
        <end position="82"/>
    </location>
</feature>
<dbReference type="GO" id="GO:0055085">
    <property type="term" value="P:transmembrane transport"/>
    <property type="evidence" value="ECO:0007669"/>
    <property type="project" value="InterPro"/>
</dbReference>
<keyword evidence="4" id="KW-1003">Cell membrane</keyword>
<feature type="transmembrane region" description="Helical" evidence="8">
    <location>
        <begin position="249"/>
        <end position="269"/>
    </location>
</feature>
<comment type="subcellular location">
    <subcellularLocation>
        <location evidence="1">Cell membrane</location>
        <topology evidence="1">Multi-pass membrane protein</topology>
    </subcellularLocation>
</comment>
<dbReference type="Pfam" id="PF03547">
    <property type="entry name" value="Mem_trans"/>
    <property type="match status" value="2"/>
</dbReference>
<feature type="transmembrane region" description="Helical" evidence="8">
    <location>
        <begin position="165"/>
        <end position="186"/>
    </location>
</feature>
<keyword evidence="6 8" id="KW-1133">Transmembrane helix</keyword>
<reference evidence="10" key="1">
    <citation type="submission" date="2016-10" db="EMBL/GenBank/DDBJ databases">
        <authorList>
            <person name="de Groot N.N."/>
        </authorList>
    </citation>
    <scope>NUCLEOTIDE SEQUENCE [LARGE SCALE GENOMIC DNA]</scope>
    <source>
        <strain evidence="10">CGMCC 1.12397</strain>
    </source>
</reference>
<keyword evidence="7 8" id="KW-0472">Membrane</keyword>
<dbReference type="EMBL" id="QQST01000003">
    <property type="protein sequence ID" value="RDI69905.1"/>
    <property type="molecule type" value="Genomic_DNA"/>
</dbReference>
<name>A0A1H1G142_9EURY</name>